<protein>
    <submittedName>
        <fullName evidence="3">Uncharacterized protein</fullName>
    </submittedName>
</protein>
<feature type="chain" id="PRO_5012233048" evidence="2">
    <location>
        <begin position="24"/>
        <end position="112"/>
    </location>
</feature>
<gene>
    <name evidence="3" type="ORF">AGR7C_Cc140013</name>
</gene>
<feature type="region of interest" description="Disordered" evidence="1">
    <location>
        <begin position="44"/>
        <end position="70"/>
    </location>
</feature>
<evidence type="ECO:0000256" key="2">
    <source>
        <dbReference type="SAM" id="SignalP"/>
    </source>
</evidence>
<dbReference type="AlphaFoldDB" id="A0A1S7PAW4"/>
<keyword evidence="2" id="KW-0732">Signal</keyword>
<reference evidence="3 4" key="1">
    <citation type="submission" date="2016-01" db="EMBL/GenBank/DDBJ databases">
        <authorList>
            <person name="Oliw E.H."/>
        </authorList>
    </citation>
    <scope>NUCLEOTIDE SEQUENCE [LARGE SCALE GENOMIC DNA]</scope>
    <source>
        <strain evidence="3 4">Zutra 3-1</strain>
    </source>
</reference>
<name>A0A1S7PAW4_9HYPH</name>
<feature type="compositionally biased region" description="Pro residues" evidence="1">
    <location>
        <begin position="44"/>
        <end position="63"/>
    </location>
</feature>
<organism evidence="3 4">
    <name type="scientific">Agrobacterium deltaense Zutra 3/1</name>
    <dbReference type="NCBI Taxonomy" id="1183427"/>
    <lineage>
        <taxon>Bacteria</taxon>
        <taxon>Pseudomonadati</taxon>
        <taxon>Pseudomonadota</taxon>
        <taxon>Alphaproteobacteria</taxon>
        <taxon>Hyphomicrobiales</taxon>
        <taxon>Rhizobiaceae</taxon>
        <taxon>Rhizobium/Agrobacterium group</taxon>
        <taxon>Agrobacterium</taxon>
    </lineage>
</organism>
<proteinExistence type="predicted"/>
<dbReference type="Proteomes" id="UP000191987">
    <property type="component" value="Unassembled WGS sequence"/>
</dbReference>
<dbReference type="EMBL" id="FBWG01000006">
    <property type="protein sequence ID" value="CUX18604.1"/>
    <property type="molecule type" value="Genomic_DNA"/>
</dbReference>
<feature type="signal peptide" evidence="2">
    <location>
        <begin position="1"/>
        <end position="23"/>
    </location>
</feature>
<evidence type="ECO:0000313" key="4">
    <source>
        <dbReference type="Proteomes" id="UP000191987"/>
    </source>
</evidence>
<sequence length="112" mass="12233">MKSASIFFGLAVSFLMNSQEVFAQPVNGVFLPFAIDCRYEIPPCEPPPPPGPRSPIPIPPPAPGGGGIHNLPGAPVLKETIIIPGNNMLKDFKLDEPKMLDMQKELQNRWSK</sequence>
<evidence type="ECO:0000313" key="3">
    <source>
        <dbReference type="EMBL" id="CUX18604.1"/>
    </source>
</evidence>
<accession>A0A1S7PAW4</accession>
<evidence type="ECO:0000256" key="1">
    <source>
        <dbReference type="SAM" id="MobiDB-lite"/>
    </source>
</evidence>
<dbReference type="RefSeq" id="WP_080816929.1">
    <property type="nucleotide sequence ID" value="NZ_LT009748.1"/>
</dbReference>